<keyword evidence="1 3" id="KW-0812">Transmembrane</keyword>
<dbReference type="Pfam" id="PF07155">
    <property type="entry name" value="ECF-ribofla_trS"/>
    <property type="match status" value="1"/>
</dbReference>
<evidence type="ECO:0000256" key="2">
    <source>
        <dbReference type="ARBA" id="ARBA00022989"/>
    </source>
</evidence>
<evidence type="ECO:0000313" key="5">
    <source>
        <dbReference type="Proteomes" id="UP000674938"/>
    </source>
</evidence>
<accession>A0A940PEY3</accession>
<keyword evidence="2 3" id="KW-1133">Transmembrane helix</keyword>
<feature type="transmembrane region" description="Helical" evidence="3">
    <location>
        <begin position="61"/>
        <end position="77"/>
    </location>
</feature>
<keyword evidence="5" id="KW-1185">Reference proteome</keyword>
<feature type="transmembrane region" description="Helical" evidence="3">
    <location>
        <begin position="148"/>
        <end position="173"/>
    </location>
</feature>
<dbReference type="AlphaFoldDB" id="A0A940PEY3"/>
<dbReference type="InterPro" id="IPR009825">
    <property type="entry name" value="ECF_substrate-spec-like"/>
</dbReference>
<dbReference type="PANTHER" id="PTHR37815">
    <property type="entry name" value="UPF0397 PROTEIN BC_2624-RELATED"/>
    <property type="match status" value="1"/>
</dbReference>
<name>A0A940PEY3_9ENTE</name>
<dbReference type="Proteomes" id="UP000674938">
    <property type="component" value="Unassembled WGS sequence"/>
</dbReference>
<dbReference type="EMBL" id="JAEEGA010000006">
    <property type="protein sequence ID" value="MBP1041588.1"/>
    <property type="molecule type" value="Genomic_DNA"/>
</dbReference>
<sequence length="191" mass="20277">MEKKKISTADIVLTGLFATLTFVGTMIRIPMPAAVGAPFIHLGNSVLLLAVLTLGFRKGSLAGGLGFAIFDVMNGFAAEAPYFIVESFVVGGVATLTYMAFNKKDDHIYKIILVAVSAVITKLAMTFLKSTAIAMFAGASLKPAAVAAFLSLPASLVNGISTLVIVTVVYYPVKQIVTSFYKRTTPNFNQN</sequence>
<feature type="transmembrane region" description="Helical" evidence="3">
    <location>
        <begin position="12"/>
        <end position="29"/>
    </location>
</feature>
<protein>
    <submittedName>
        <fullName evidence="4">ECF transporter S component</fullName>
    </submittedName>
</protein>
<gene>
    <name evidence="4" type="ORF">I6N95_11275</name>
</gene>
<dbReference type="GO" id="GO:0016020">
    <property type="term" value="C:membrane"/>
    <property type="evidence" value="ECO:0007669"/>
    <property type="project" value="InterPro"/>
</dbReference>
<evidence type="ECO:0000256" key="1">
    <source>
        <dbReference type="ARBA" id="ARBA00022692"/>
    </source>
</evidence>
<dbReference type="PANTHER" id="PTHR37815:SF3">
    <property type="entry name" value="UPF0397 PROTEIN SPR0429"/>
    <property type="match status" value="1"/>
</dbReference>
<organism evidence="4 5">
    <name type="scientific">Vagococcus allomyrinae</name>
    <dbReference type="NCBI Taxonomy" id="2794353"/>
    <lineage>
        <taxon>Bacteria</taxon>
        <taxon>Bacillati</taxon>
        <taxon>Bacillota</taxon>
        <taxon>Bacilli</taxon>
        <taxon>Lactobacillales</taxon>
        <taxon>Enterococcaceae</taxon>
        <taxon>Vagococcus</taxon>
    </lineage>
</organism>
<comment type="caution">
    <text evidence="4">The sequence shown here is derived from an EMBL/GenBank/DDBJ whole genome shotgun (WGS) entry which is preliminary data.</text>
</comment>
<feature type="transmembrane region" description="Helical" evidence="3">
    <location>
        <begin position="35"/>
        <end position="54"/>
    </location>
</feature>
<feature type="transmembrane region" description="Helical" evidence="3">
    <location>
        <begin position="108"/>
        <end position="128"/>
    </location>
</feature>
<evidence type="ECO:0000256" key="3">
    <source>
        <dbReference type="SAM" id="Phobius"/>
    </source>
</evidence>
<dbReference type="Gene3D" id="1.10.1760.20">
    <property type="match status" value="1"/>
</dbReference>
<proteinExistence type="predicted"/>
<reference evidence="4" key="1">
    <citation type="submission" date="2020-12" db="EMBL/GenBank/DDBJ databases">
        <title>Vagococcus allomyrinae sp. nov. and Enterococcus lavae sp. nov., isolated from the larvae of Allomyrina dichotoma.</title>
        <authorList>
            <person name="Lee S.D."/>
        </authorList>
    </citation>
    <scope>NUCLEOTIDE SEQUENCE</scope>
    <source>
        <strain evidence="4">BWB3-3</strain>
    </source>
</reference>
<evidence type="ECO:0000313" key="4">
    <source>
        <dbReference type="EMBL" id="MBP1041588.1"/>
    </source>
</evidence>
<keyword evidence="3" id="KW-0472">Membrane</keyword>
<dbReference type="RefSeq" id="WP_209527663.1">
    <property type="nucleotide sequence ID" value="NZ_JAEEGA010000006.1"/>
</dbReference>
<feature type="transmembrane region" description="Helical" evidence="3">
    <location>
        <begin position="83"/>
        <end position="101"/>
    </location>
</feature>